<keyword evidence="1" id="KW-0597">Phosphoprotein</keyword>
<dbReference type="InterPro" id="IPR011993">
    <property type="entry name" value="PH-like_dom_sf"/>
</dbReference>
<dbReference type="Pfam" id="PF00621">
    <property type="entry name" value="RhoGEF"/>
    <property type="match status" value="1"/>
</dbReference>
<dbReference type="InterPro" id="IPR036865">
    <property type="entry name" value="CRAL-TRIO_dom_sf"/>
</dbReference>
<proteinExistence type="inferred from homology"/>
<dbReference type="GO" id="GO:0005737">
    <property type="term" value="C:cytoplasm"/>
    <property type="evidence" value="ECO:0007669"/>
    <property type="project" value="TreeGrafter"/>
</dbReference>
<dbReference type="SUPFAM" id="SSF52087">
    <property type="entry name" value="CRAL/TRIO domain"/>
    <property type="match status" value="1"/>
</dbReference>
<dbReference type="PROSITE" id="PS00741">
    <property type="entry name" value="DH_1"/>
    <property type="match status" value="1"/>
</dbReference>
<feature type="region of interest" description="Disordered" evidence="4">
    <location>
        <begin position="968"/>
        <end position="1037"/>
    </location>
</feature>
<reference evidence="8" key="3">
    <citation type="submission" date="2025-09" db="UniProtKB">
        <authorList>
            <consortium name="Ensembl"/>
        </authorList>
    </citation>
    <scope>IDENTIFICATION</scope>
</reference>
<evidence type="ECO:0000313" key="8">
    <source>
        <dbReference type="Ensembl" id="ENSGACP00000030794.1"/>
    </source>
</evidence>
<evidence type="ECO:0000256" key="4">
    <source>
        <dbReference type="SAM" id="MobiDB-lite"/>
    </source>
</evidence>
<dbReference type="SMART" id="SM00325">
    <property type="entry name" value="RhoGEF"/>
    <property type="match status" value="1"/>
</dbReference>
<dbReference type="Pfam" id="PF23289">
    <property type="entry name" value="Spectrin_5"/>
    <property type="match status" value="1"/>
</dbReference>
<evidence type="ECO:0000259" key="5">
    <source>
        <dbReference type="PROSITE" id="PS50003"/>
    </source>
</evidence>
<dbReference type="PROSITE" id="PS50003">
    <property type="entry name" value="PH_DOMAIN"/>
    <property type="match status" value="1"/>
</dbReference>
<dbReference type="CDD" id="cd00176">
    <property type="entry name" value="SPEC"/>
    <property type="match status" value="1"/>
</dbReference>
<evidence type="ECO:0000256" key="1">
    <source>
        <dbReference type="ARBA" id="ARBA00022553"/>
    </source>
</evidence>
<dbReference type="SMART" id="SM00150">
    <property type="entry name" value="SPEC"/>
    <property type="match status" value="1"/>
</dbReference>
<dbReference type="Ensembl" id="ENSGACT00000084275.1">
    <property type="protein sequence ID" value="ENSGACP00000030794.1"/>
    <property type="gene ID" value="ENSGACG00000002072.2"/>
</dbReference>
<dbReference type="Gene3D" id="1.20.900.10">
    <property type="entry name" value="Dbl homology (DH) domain"/>
    <property type="match status" value="1"/>
</dbReference>
<feature type="domain" description="PH" evidence="5">
    <location>
        <begin position="819"/>
        <end position="941"/>
    </location>
</feature>
<dbReference type="CDD" id="cd01227">
    <property type="entry name" value="PH_Dbs"/>
    <property type="match status" value="1"/>
</dbReference>
<keyword evidence="2" id="KW-0344">Guanine-nucleotide releasing factor</keyword>
<dbReference type="InterPro" id="IPR035899">
    <property type="entry name" value="DBL_dom_sf"/>
</dbReference>
<dbReference type="InterPro" id="IPR000219">
    <property type="entry name" value="DH_dom"/>
</dbReference>
<dbReference type="InterPro" id="IPR055251">
    <property type="entry name" value="SOS1_NGEF_PH"/>
</dbReference>
<dbReference type="InterPro" id="IPR018159">
    <property type="entry name" value="Spectrin/alpha-actinin"/>
</dbReference>
<accession>A0AAQ4NVZ1</accession>
<evidence type="ECO:0000259" key="6">
    <source>
        <dbReference type="PROSITE" id="PS50010"/>
    </source>
</evidence>
<dbReference type="Gene3D" id="2.30.29.30">
    <property type="entry name" value="Pleckstrin-homology domain (PH domain)/Phosphotyrosine-binding domain (PTB)"/>
    <property type="match status" value="1"/>
</dbReference>
<dbReference type="SUPFAM" id="SSF50729">
    <property type="entry name" value="PH domain-like"/>
    <property type="match status" value="1"/>
</dbReference>
<name>A0AAQ4NVZ1_GASAC</name>
<dbReference type="Pfam" id="PF13716">
    <property type="entry name" value="CRAL_TRIO_2"/>
    <property type="match status" value="1"/>
</dbReference>
<dbReference type="PROSITE" id="PS50010">
    <property type="entry name" value="DH_2"/>
    <property type="match status" value="1"/>
</dbReference>
<feature type="region of interest" description="Disordered" evidence="4">
    <location>
        <begin position="527"/>
        <end position="594"/>
    </location>
</feature>
<dbReference type="Pfam" id="PF22697">
    <property type="entry name" value="SOS1_NGEF_PH"/>
    <property type="match status" value="1"/>
</dbReference>
<dbReference type="GO" id="GO:0035556">
    <property type="term" value="P:intracellular signal transduction"/>
    <property type="evidence" value="ECO:0007669"/>
    <property type="project" value="InterPro"/>
</dbReference>
<evidence type="ECO:0000256" key="2">
    <source>
        <dbReference type="ARBA" id="ARBA00022658"/>
    </source>
</evidence>
<feature type="domain" description="CRAL-TRIO" evidence="7">
    <location>
        <begin position="99"/>
        <end position="197"/>
    </location>
</feature>
<dbReference type="InterPro" id="IPR035534">
    <property type="entry name" value="DBS_PH"/>
</dbReference>
<keyword evidence="9" id="KW-1185">Reference proteome</keyword>
<dbReference type="GeneTree" id="ENSGT00940000161734"/>
<dbReference type="PANTHER" id="PTHR22826">
    <property type="entry name" value="RHO GUANINE EXCHANGE FACTOR-RELATED"/>
    <property type="match status" value="1"/>
</dbReference>
<protein>
    <submittedName>
        <fullName evidence="8">MCF.2 cell line derived transforming sequence-like 2</fullName>
    </submittedName>
</protein>
<organism evidence="8 9">
    <name type="scientific">Gasterosteus aculeatus aculeatus</name>
    <name type="common">three-spined stickleback</name>
    <dbReference type="NCBI Taxonomy" id="481459"/>
    <lineage>
        <taxon>Eukaryota</taxon>
        <taxon>Metazoa</taxon>
        <taxon>Chordata</taxon>
        <taxon>Craniata</taxon>
        <taxon>Vertebrata</taxon>
        <taxon>Euteleostomi</taxon>
        <taxon>Actinopterygii</taxon>
        <taxon>Neopterygii</taxon>
        <taxon>Teleostei</taxon>
        <taxon>Neoteleostei</taxon>
        <taxon>Acanthomorphata</taxon>
        <taxon>Eupercaria</taxon>
        <taxon>Perciformes</taxon>
        <taxon>Cottioidei</taxon>
        <taxon>Gasterosteales</taxon>
        <taxon>Gasterosteidae</taxon>
        <taxon>Gasterosteus</taxon>
    </lineage>
</organism>
<dbReference type="InterPro" id="IPR051336">
    <property type="entry name" value="RhoGEF_Guanine_NuclExch_SF"/>
</dbReference>
<sequence length="1068" mass="121727">MCVNSLTCGQATLHCVITHTPDTRSSNEEHTDEIMQQEIRPLLAEDIIEQLHLQFASLSGGRGTDGAPIIIFPEFSGFSEVPEDDFLNVVTYLTSIPSLDAASIGFIIIIDRRKDKWSSVKASLSRIAGAFPGNLQLVLVLRPSRFFQRAIADIGIKLHKDDFKMKIVMLNSLSDLHGYVDKGQLTRELGGNLEYCHSQWIHHRTAIENFAMTVKTTAQMLEKFGTDLAETELPNDVQCTKDLLTAHTDKHGQLKDELKLALKQGTTLLGWIKEQAARSENHQLNTDEMENQTTVERLLAQLDETENAFEHFWCKHHLKLEQCLQLRHFEQDFREVKVSLDSLMDILTSLSDIGDCVARVEHLLKELKALEEKALPTLEKAQLHALHGDQLIQSNHYAVDSIRPKCVELRRVCDDFSNEAKKKTDLLSKSLQIHMGIEKVNQWCESGIYLLASQAVDKCQSQEGAELALTDIQHFLESAEKNQLTELRNLQNKYEVVLSDDIKANVLKALQRLEDVQEMFEKRHVSLKRLSAKQTRPVQPVAPRPESSPKRPSPKNPPRTTGNQQLLARRAADNSHSGRQPLEADPSKKRITRKAKGGIKIEVMHEESQGGSTHAIVTNETEESLSNRRRHIMTELIETERLYVEELQSIMEGYFAALDNSELIHLIPPSLDNQRDVLFGNLPEIYEFHNRTFVRELENCADKPELVGTCFLKRKEELQVYEKYCQNKPRSEVLWRQCGDSLFFQECQKKLDHKLSLDAYLLKPVQRITKYQLMLKEMLKCSKGEGTVELEEALSTMLDIIKSVNDSMHQIAITGFEGNLSELGKLLMQGSFNVWTDHKKGHSKVKDLARFKPMQRHLFLYDKTMLFCKKREETTDGHEKTPSYSFKHSLKMSSVGITENVKGDIKKFEVWYNGREEVYIIQAPSMDVKNMWVSEIRKVLTGQLEACREASQLNIYGAPVRNVRKMALRQSNSSSPESGFKRTDPSPNMRHKRGWAQKRLPSMDADDFETIPSSAEESSNSSEEEGSNKTGGRGRFRVQLTYESREGRDLSLEDGHLVQFVEEVESGH</sequence>
<dbReference type="GO" id="GO:0005085">
    <property type="term" value="F:guanyl-nucleotide exchange factor activity"/>
    <property type="evidence" value="ECO:0007669"/>
    <property type="project" value="UniProtKB-KW"/>
</dbReference>
<dbReference type="SUPFAM" id="SSF48065">
    <property type="entry name" value="DBL homology domain (DH-domain)"/>
    <property type="match status" value="1"/>
</dbReference>
<dbReference type="InterPro" id="IPR001251">
    <property type="entry name" value="CRAL-TRIO_dom"/>
</dbReference>
<reference evidence="8 9" key="1">
    <citation type="journal article" date="2021" name="G3 (Bethesda)">
        <title>Improved contiguity of the threespine stickleback genome using long-read sequencing.</title>
        <authorList>
            <person name="Nath S."/>
            <person name="Shaw D.E."/>
            <person name="White M.A."/>
        </authorList>
    </citation>
    <scope>NUCLEOTIDE SEQUENCE [LARGE SCALE GENOMIC DNA]</scope>
    <source>
        <strain evidence="8 9">Lake Benthic</strain>
    </source>
</reference>
<dbReference type="InterPro" id="IPR001849">
    <property type="entry name" value="PH_domain"/>
</dbReference>
<evidence type="ECO:0000313" key="9">
    <source>
        <dbReference type="Proteomes" id="UP000007635"/>
    </source>
</evidence>
<reference evidence="8" key="2">
    <citation type="submission" date="2025-08" db="UniProtKB">
        <authorList>
            <consortium name="Ensembl"/>
        </authorList>
    </citation>
    <scope>IDENTIFICATION</scope>
</reference>
<dbReference type="SUPFAM" id="SSF46966">
    <property type="entry name" value="Spectrin repeat"/>
    <property type="match status" value="1"/>
</dbReference>
<dbReference type="InterPro" id="IPR001331">
    <property type="entry name" value="GDS_CDC24_CS"/>
</dbReference>
<dbReference type="SMART" id="SM00233">
    <property type="entry name" value="PH"/>
    <property type="match status" value="1"/>
</dbReference>
<evidence type="ECO:0000256" key="3">
    <source>
        <dbReference type="ARBA" id="ARBA00049987"/>
    </source>
</evidence>
<dbReference type="Proteomes" id="UP000007635">
    <property type="component" value="Chromosome VIII"/>
</dbReference>
<dbReference type="FunFam" id="2.30.29.30:FF:000078">
    <property type="entry name" value="Guanine nucleotide exchange factor DBS"/>
    <property type="match status" value="1"/>
</dbReference>
<feature type="domain" description="DH" evidence="6">
    <location>
        <begin position="628"/>
        <end position="807"/>
    </location>
</feature>
<dbReference type="Gene3D" id="1.20.58.60">
    <property type="match status" value="1"/>
</dbReference>
<dbReference type="CDD" id="cd00170">
    <property type="entry name" value="SEC14"/>
    <property type="match status" value="1"/>
</dbReference>
<dbReference type="CDD" id="cd00160">
    <property type="entry name" value="RhoGEF"/>
    <property type="match status" value="1"/>
</dbReference>
<dbReference type="PANTHER" id="PTHR22826:SF201">
    <property type="entry name" value="GUANINE NUCLEOTIDE EXCHANGE FACTOR MCF2L2-RELATED"/>
    <property type="match status" value="1"/>
</dbReference>
<dbReference type="Gene3D" id="3.40.525.10">
    <property type="entry name" value="CRAL-TRIO lipid binding domain"/>
    <property type="match status" value="1"/>
</dbReference>
<dbReference type="SMART" id="SM00516">
    <property type="entry name" value="SEC14"/>
    <property type="match status" value="1"/>
</dbReference>
<dbReference type="PROSITE" id="PS50191">
    <property type="entry name" value="CRAL_TRIO"/>
    <property type="match status" value="1"/>
</dbReference>
<dbReference type="InterPro" id="IPR056466">
    <property type="entry name" value="Spectrin_DBS"/>
</dbReference>
<comment type="similarity">
    <text evidence="3">Belongs to the MCF2 family.</text>
</comment>
<evidence type="ECO:0000259" key="7">
    <source>
        <dbReference type="PROSITE" id="PS50191"/>
    </source>
</evidence>
<dbReference type="AlphaFoldDB" id="A0AAQ4NVZ1"/>